<evidence type="ECO:0000313" key="1">
    <source>
        <dbReference type="EMBL" id="KAK8022796.1"/>
    </source>
</evidence>
<keyword evidence="2" id="KW-1185">Reference proteome</keyword>
<dbReference type="Proteomes" id="UP001444661">
    <property type="component" value="Unassembled WGS sequence"/>
</dbReference>
<dbReference type="EMBL" id="JAQQWK010000012">
    <property type="protein sequence ID" value="KAK8022796.1"/>
    <property type="molecule type" value="Genomic_DNA"/>
</dbReference>
<sequence length="169" mass="18926">MPDRLATTKNNSPKYVTMDKKASSRCPMVAWRDTRRPVRTSSRFQNDGFPLCKNKTGGVSNPRNLGIILSGTIVLIRIHPRPRRIPRRHQLGPKCLQQLHEREVLKLRARPEEPVRAPRVDAAISEVAAQPEPDVVGRALGRGQSVSDDLPEAGLGAEELEFFVGRVFF</sequence>
<name>A0ABR1RXZ5_9PEZI</name>
<proteinExistence type="predicted"/>
<comment type="caution">
    <text evidence="1">The sequence shown here is derived from an EMBL/GenBank/DDBJ whole genome shotgun (WGS) entry which is preliminary data.</text>
</comment>
<gene>
    <name evidence="1" type="ORF">PG993_013563</name>
</gene>
<reference evidence="1 2" key="1">
    <citation type="submission" date="2023-01" db="EMBL/GenBank/DDBJ databases">
        <title>Analysis of 21 Apiospora genomes using comparative genomics revels a genus with tremendous synthesis potential of carbohydrate active enzymes and secondary metabolites.</title>
        <authorList>
            <person name="Sorensen T."/>
        </authorList>
    </citation>
    <scope>NUCLEOTIDE SEQUENCE [LARGE SCALE GENOMIC DNA]</scope>
    <source>
        <strain evidence="1 2">CBS 33761</strain>
    </source>
</reference>
<accession>A0ABR1RXZ5</accession>
<evidence type="ECO:0000313" key="2">
    <source>
        <dbReference type="Proteomes" id="UP001444661"/>
    </source>
</evidence>
<organism evidence="1 2">
    <name type="scientific">Apiospora rasikravindrae</name>
    <dbReference type="NCBI Taxonomy" id="990691"/>
    <lineage>
        <taxon>Eukaryota</taxon>
        <taxon>Fungi</taxon>
        <taxon>Dikarya</taxon>
        <taxon>Ascomycota</taxon>
        <taxon>Pezizomycotina</taxon>
        <taxon>Sordariomycetes</taxon>
        <taxon>Xylariomycetidae</taxon>
        <taxon>Amphisphaeriales</taxon>
        <taxon>Apiosporaceae</taxon>
        <taxon>Apiospora</taxon>
    </lineage>
</organism>
<protein>
    <submittedName>
        <fullName evidence="1">Uncharacterized protein</fullName>
    </submittedName>
</protein>